<dbReference type="Proteomes" id="UP000468707">
    <property type="component" value="Unassembled WGS sequence"/>
</dbReference>
<keyword evidence="1" id="KW-1133">Transmembrane helix</keyword>
<feature type="transmembrane region" description="Helical" evidence="1">
    <location>
        <begin position="6"/>
        <end position="21"/>
    </location>
</feature>
<proteinExistence type="predicted"/>
<dbReference type="EMBL" id="JAAAMI010000003">
    <property type="protein sequence ID" value="NDV43256.1"/>
    <property type="molecule type" value="Genomic_DNA"/>
</dbReference>
<reference evidence="2 3" key="1">
    <citation type="submission" date="2020-01" db="EMBL/GenBank/DDBJ databases">
        <title>Muricauda sediminis sp.nov. 40Bstr401.</title>
        <authorList>
            <person name="Xue Z."/>
            <person name="Zhu S."/>
            <person name="Ren N."/>
            <person name="Chen T."/>
            <person name="Chen X."/>
            <person name="Chen J."/>
            <person name="Yang J."/>
        </authorList>
    </citation>
    <scope>NUCLEOTIDE SEQUENCE [LARGE SCALE GENOMIC DNA]</scope>
    <source>
        <strain evidence="2 3">40Bstr401</strain>
    </source>
</reference>
<accession>A0A6I5KR42</accession>
<keyword evidence="3" id="KW-1185">Reference proteome</keyword>
<keyword evidence="1" id="KW-0472">Membrane</keyword>
<sequence length="308" mass="36050">MPFGSIVYLLLGLVILGLQLFNDWKKKKKQVKYISAFVFIFFFGFTFYEAYENFTKDEDSEKNLGNIKTLTEDIIKNLGDIDKELDQSTLKSSKIIDEVSLIERELKNSNTLAKELIEKQLDIKNYLTGGDSFVYFHSGQTSFENKRIYFLTLTHSGDYPLVNFRIQIYDNIKFWELTHASNKKKQIDPKMAKDASKIYDSLYPIIYPNRRIEFPDKISKLIFIPERHSVDFDVSFEGTNGYSYQKYILLDIWGQPENATILKKNGKIIWSDCYDEDFPKGKNGNILWSNAMESYEILIENRKLKVKV</sequence>
<organism evidence="2 3">
    <name type="scientific">Flagellimonas sediminis</name>
    <dbReference type="NCBI Taxonomy" id="2696468"/>
    <lineage>
        <taxon>Bacteria</taxon>
        <taxon>Pseudomonadati</taxon>
        <taxon>Bacteroidota</taxon>
        <taxon>Flavobacteriia</taxon>
        <taxon>Flavobacteriales</taxon>
        <taxon>Flavobacteriaceae</taxon>
        <taxon>Flagellimonas</taxon>
    </lineage>
</organism>
<keyword evidence="1" id="KW-0812">Transmembrane</keyword>
<feature type="transmembrane region" description="Helical" evidence="1">
    <location>
        <begin position="33"/>
        <end position="51"/>
    </location>
</feature>
<dbReference type="RefSeq" id="WP_163634753.1">
    <property type="nucleotide sequence ID" value="NZ_JAAAMI010000003.1"/>
</dbReference>
<evidence type="ECO:0000256" key="1">
    <source>
        <dbReference type="SAM" id="Phobius"/>
    </source>
</evidence>
<evidence type="ECO:0000313" key="3">
    <source>
        <dbReference type="Proteomes" id="UP000468707"/>
    </source>
</evidence>
<gene>
    <name evidence="2" type="ORF">GTK07_07940</name>
</gene>
<comment type="caution">
    <text evidence="2">The sequence shown here is derived from an EMBL/GenBank/DDBJ whole genome shotgun (WGS) entry which is preliminary data.</text>
</comment>
<protein>
    <submittedName>
        <fullName evidence="2">Uncharacterized protein</fullName>
    </submittedName>
</protein>
<name>A0A6I5KR42_9FLAO</name>
<evidence type="ECO:0000313" key="2">
    <source>
        <dbReference type="EMBL" id="NDV43256.1"/>
    </source>
</evidence>
<dbReference type="AlphaFoldDB" id="A0A6I5KR42"/>